<reference evidence="2" key="1">
    <citation type="journal article" date="2022" name="bioRxiv">
        <title>Sequencing and chromosome-scale assembly of the giantPleurodeles waltlgenome.</title>
        <authorList>
            <person name="Brown T."/>
            <person name="Elewa A."/>
            <person name="Iarovenko S."/>
            <person name="Subramanian E."/>
            <person name="Araus A.J."/>
            <person name="Petzold A."/>
            <person name="Susuki M."/>
            <person name="Suzuki K.-i.T."/>
            <person name="Hayashi T."/>
            <person name="Toyoda A."/>
            <person name="Oliveira C."/>
            <person name="Osipova E."/>
            <person name="Leigh N.D."/>
            <person name="Simon A."/>
            <person name="Yun M.H."/>
        </authorList>
    </citation>
    <scope>NUCLEOTIDE SEQUENCE</scope>
    <source>
        <strain evidence="2">20211129_DDA</strain>
        <tissue evidence="2">Liver</tissue>
    </source>
</reference>
<keyword evidence="3" id="KW-1185">Reference proteome</keyword>
<feature type="compositionally biased region" description="Low complexity" evidence="1">
    <location>
        <begin position="134"/>
        <end position="155"/>
    </location>
</feature>
<dbReference type="EMBL" id="JANPWB010000010">
    <property type="protein sequence ID" value="KAJ1147073.1"/>
    <property type="molecule type" value="Genomic_DNA"/>
</dbReference>
<evidence type="ECO:0000256" key="1">
    <source>
        <dbReference type="SAM" id="MobiDB-lite"/>
    </source>
</evidence>
<dbReference type="AlphaFoldDB" id="A0AAV7R8E5"/>
<protein>
    <submittedName>
        <fullName evidence="2">Uncharacterized protein</fullName>
    </submittedName>
</protein>
<evidence type="ECO:0000313" key="3">
    <source>
        <dbReference type="Proteomes" id="UP001066276"/>
    </source>
</evidence>
<accession>A0AAV7R8E5</accession>
<gene>
    <name evidence="2" type="ORF">NDU88_013320</name>
</gene>
<sequence length="168" mass="17423">MEGGEGGRGGWRAARSLGTVHNESVWLRGGERGTAHAHDDAVTCTGGQDTSSRCERRHRARTPTAPRAPREPPPAPARATAPSRDPPPAAVMFRAAPRAGPGRQRRSAGMKGGRARERGGGTRGSALATERSRTGPTLAGARAAAPPLAPRSALGFDRSLQSGQQRAA</sequence>
<name>A0AAV7R8E5_PLEWA</name>
<evidence type="ECO:0000313" key="2">
    <source>
        <dbReference type="EMBL" id="KAJ1147073.1"/>
    </source>
</evidence>
<organism evidence="2 3">
    <name type="scientific">Pleurodeles waltl</name>
    <name type="common">Iberian ribbed newt</name>
    <dbReference type="NCBI Taxonomy" id="8319"/>
    <lineage>
        <taxon>Eukaryota</taxon>
        <taxon>Metazoa</taxon>
        <taxon>Chordata</taxon>
        <taxon>Craniata</taxon>
        <taxon>Vertebrata</taxon>
        <taxon>Euteleostomi</taxon>
        <taxon>Amphibia</taxon>
        <taxon>Batrachia</taxon>
        <taxon>Caudata</taxon>
        <taxon>Salamandroidea</taxon>
        <taxon>Salamandridae</taxon>
        <taxon>Pleurodelinae</taxon>
        <taxon>Pleurodeles</taxon>
    </lineage>
</organism>
<feature type="compositionally biased region" description="Polar residues" evidence="1">
    <location>
        <begin position="159"/>
        <end position="168"/>
    </location>
</feature>
<dbReference type="Proteomes" id="UP001066276">
    <property type="component" value="Chromosome 6"/>
</dbReference>
<feature type="compositionally biased region" description="Basic and acidic residues" evidence="1">
    <location>
        <begin position="29"/>
        <end position="41"/>
    </location>
</feature>
<feature type="region of interest" description="Disordered" evidence="1">
    <location>
        <begin position="24"/>
        <end position="168"/>
    </location>
</feature>
<comment type="caution">
    <text evidence="2">The sequence shown here is derived from an EMBL/GenBank/DDBJ whole genome shotgun (WGS) entry which is preliminary data.</text>
</comment>
<proteinExistence type="predicted"/>